<dbReference type="AlphaFoldDB" id="A0A9P4LR98"/>
<feature type="region of interest" description="Disordered" evidence="1">
    <location>
        <begin position="91"/>
        <end position="131"/>
    </location>
</feature>
<evidence type="ECO:0000313" key="3">
    <source>
        <dbReference type="Proteomes" id="UP000799776"/>
    </source>
</evidence>
<evidence type="ECO:0000256" key="1">
    <source>
        <dbReference type="SAM" id="MobiDB-lite"/>
    </source>
</evidence>
<feature type="compositionally biased region" description="Acidic residues" evidence="1">
    <location>
        <begin position="148"/>
        <end position="161"/>
    </location>
</feature>
<keyword evidence="3" id="KW-1185">Reference proteome</keyword>
<protein>
    <submittedName>
        <fullName evidence="2">Uncharacterized protein</fullName>
    </submittedName>
</protein>
<reference evidence="2" key="1">
    <citation type="journal article" date="2020" name="Stud. Mycol.">
        <title>101 Dothideomycetes genomes: a test case for predicting lifestyles and emergence of pathogens.</title>
        <authorList>
            <person name="Haridas S."/>
            <person name="Albert R."/>
            <person name="Binder M."/>
            <person name="Bloem J."/>
            <person name="Labutti K."/>
            <person name="Salamov A."/>
            <person name="Andreopoulos B."/>
            <person name="Baker S."/>
            <person name="Barry K."/>
            <person name="Bills G."/>
            <person name="Bluhm B."/>
            <person name="Cannon C."/>
            <person name="Castanera R."/>
            <person name="Culley D."/>
            <person name="Daum C."/>
            <person name="Ezra D."/>
            <person name="Gonzalez J."/>
            <person name="Henrissat B."/>
            <person name="Kuo A."/>
            <person name="Liang C."/>
            <person name="Lipzen A."/>
            <person name="Lutzoni F."/>
            <person name="Magnuson J."/>
            <person name="Mondo S."/>
            <person name="Nolan M."/>
            <person name="Ohm R."/>
            <person name="Pangilinan J."/>
            <person name="Park H.-J."/>
            <person name="Ramirez L."/>
            <person name="Alfaro M."/>
            <person name="Sun H."/>
            <person name="Tritt A."/>
            <person name="Yoshinaga Y."/>
            <person name="Zwiers L.-H."/>
            <person name="Turgeon B."/>
            <person name="Goodwin S."/>
            <person name="Spatafora J."/>
            <person name="Crous P."/>
            <person name="Grigoriev I."/>
        </authorList>
    </citation>
    <scope>NUCLEOTIDE SEQUENCE</scope>
    <source>
        <strain evidence="2">CBS 121410</strain>
    </source>
</reference>
<name>A0A9P4LR98_9PEZI</name>
<gene>
    <name evidence="2" type="ORF">K490DRAFT_69914</name>
</gene>
<comment type="caution">
    <text evidence="2">The sequence shown here is derived from an EMBL/GenBank/DDBJ whole genome shotgun (WGS) entry which is preliminary data.</text>
</comment>
<sequence>MATSTFTATMPSTIRLTTSTTSTKEVIAEARTYYIARVARTKLRNEANHNDHDLRRICAHANLYDFLLDELAVYKRQQYLQKGVCTSIPKSSPELVPTLPMPKSPKRAKAKLHRYTEASPPPRPNGSKLAQETTFPCVEERKTLVAIDEIDDEDSDSDSDTSDSGSEHGVLEFSEAGSKPTASNVTTIENIADVVSAL</sequence>
<dbReference type="OrthoDB" id="5431245at2759"/>
<dbReference type="Proteomes" id="UP000799776">
    <property type="component" value="Unassembled WGS sequence"/>
</dbReference>
<accession>A0A9P4LR98</accession>
<evidence type="ECO:0000313" key="2">
    <source>
        <dbReference type="EMBL" id="KAF2083340.1"/>
    </source>
</evidence>
<feature type="compositionally biased region" description="Basic residues" evidence="1">
    <location>
        <begin position="104"/>
        <end position="113"/>
    </location>
</feature>
<organism evidence="2 3">
    <name type="scientific">Saccharata proteae CBS 121410</name>
    <dbReference type="NCBI Taxonomy" id="1314787"/>
    <lineage>
        <taxon>Eukaryota</taxon>
        <taxon>Fungi</taxon>
        <taxon>Dikarya</taxon>
        <taxon>Ascomycota</taxon>
        <taxon>Pezizomycotina</taxon>
        <taxon>Dothideomycetes</taxon>
        <taxon>Dothideomycetes incertae sedis</taxon>
        <taxon>Botryosphaeriales</taxon>
        <taxon>Saccharataceae</taxon>
        <taxon>Saccharata</taxon>
    </lineage>
</organism>
<dbReference type="EMBL" id="ML978800">
    <property type="protein sequence ID" value="KAF2083340.1"/>
    <property type="molecule type" value="Genomic_DNA"/>
</dbReference>
<feature type="region of interest" description="Disordered" evidence="1">
    <location>
        <begin position="146"/>
        <end position="184"/>
    </location>
</feature>
<proteinExistence type="predicted"/>